<evidence type="ECO:0000313" key="4">
    <source>
        <dbReference type="Proteomes" id="UP000642920"/>
    </source>
</evidence>
<proteinExistence type="predicted"/>
<feature type="domain" description="Lipid/polyisoprenoid-binding YceI-like" evidence="2">
    <location>
        <begin position="53"/>
        <end position="178"/>
    </location>
</feature>
<feature type="chain" id="PRO_5036829549" evidence="1">
    <location>
        <begin position="20"/>
        <end position="184"/>
    </location>
</feature>
<accession>A0A937A8Z7</accession>
<keyword evidence="4" id="KW-1185">Reference proteome</keyword>
<name>A0A937A8Z7_9BACT</name>
<organism evidence="3 4">
    <name type="scientific">Marivirga atlantica</name>
    <dbReference type="NCBI Taxonomy" id="1548457"/>
    <lineage>
        <taxon>Bacteria</taxon>
        <taxon>Pseudomonadati</taxon>
        <taxon>Bacteroidota</taxon>
        <taxon>Cytophagia</taxon>
        <taxon>Cytophagales</taxon>
        <taxon>Marivirgaceae</taxon>
        <taxon>Marivirga</taxon>
    </lineage>
</organism>
<feature type="signal peptide" evidence="1">
    <location>
        <begin position="1"/>
        <end position="19"/>
    </location>
</feature>
<dbReference type="SUPFAM" id="SSF101874">
    <property type="entry name" value="YceI-like"/>
    <property type="match status" value="1"/>
</dbReference>
<comment type="caution">
    <text evidence="3">The sequence shown here is derived from an EMBL/GenBank/DDBJ whole genome shotgun (WGS) entry which is preliminary data.</text>
</comment>
<dbReference type="PANTHER" id="PTHR34406:SF1">
    <property type="entry name" value="PROTEIN YCEI"/>
    <property type="match status" value="1"/>
</dbReference>
<gene>
    <name evidence="3" type="ORF">JKP34_12170</name>
</gene>
<evidence type="ECO:0000259" key="2">
    <source>
        <dbReference type="Pfam" id="PF04264"/>
    </source>
</evidence>
<dbReference type="PANTHER" id="PTHR34406">
    <property type="entry name" value="PROTEIN YCEI"/>
    <property type="match status" value="1"/>
</dbReference>
<dbReference type="AlphaFoldDB" id="A0A937A8Z7"/>
<dbReference type="Proteomes" id="UP000642920">
    <property type="component" value="Unassembled WGS sequence"/>
</dbReference>
<keyword evidence="1" id="KW-0732">Signal</keyword>
<dbReference type="Gene3D" id="2.40.128.110">
    <property type="entry name" value="Lipid/polyisoprenoid-binding, YceI-like"/>
    <property type="match status" value="1"/>
</dbReference>
<dbReference type="InterPro" id="IPR007372">
    <property type="entry name" value="Lipid/polyisoprenoid-bd_YceI"/>
</dbReference>
<protein>
    <submittedName>
        <fullName evidence="3">YceI family protein</fullName>
    </submittedName>
</protein>
<sequence length="184" mass="20795">MKNLITAFFLLLLVGEANAQTKFFTKTGYAKFYSEAPLEDIEAINNKVQSIIDIEKSEVAINVPITAFQFENSLMQEHFNENYLESEKWPMAAFSGYFVSDGVIDINRNGVYEVRVKGKMTIHGVTKPMDTVGSIKVDNNKVVAKTSFMVKVADYDIEIPTIVFKNIAEEVEVTVELKYLPFKS</sequence>
<evidence type="ECO:0000256" key="1">
    <source>
        <dbReference type="SAM" id="SignalP"/>
    </source>
</evidence>
<dbReference type="EMBL" id="JAERQG010000003">
    <property type="protein sequence ID" value="MBL0766012.1"/>
    <property type="molecule type" value="Genomic_DNA"/>
</dbReference>
<evidence type="ECO:0000313" key="3">
    <source>
        <dbReference type="EMBL" id="MBL0766012.1"/>
    </source>
</evidence>
<dbReference type="InterPro" id="IPR036761">
    <property type="entry name" value="TTHA0802/YceI-like_sf"/>
</dbReference>
<reference evidence="3" key="1">
    <citation type="submission" date="2021-01" db="EMBL/GenBank/DDBJ databases">
        <title>Marivirga sp. nov., isolated from intertidal surface sediments.</title>
        <authorList>
            <person name="Zhang M."/>
        </authorList>
    </citation>
    <scope>NUCLEOTIDE SEQUENCE</scope>
    <source>
        <strain evidence="3">SM1354</strain>
    </source>
</reference>
<dbReference type="Pfam" id="PF04264">
    <property type="entry name" value="YceI"/>
    <property type="match status" value="1"/>
</dbReference>
<dbReference type="RefSeq" id="WP_201921743.1">
    <property type="nucleotide sequence ID" value="NZ_JAERQG010000003.1"/>
</dbReference>